<dbReference type="PROSITE" id="PS50977">
    <property type="entry name" value="HTH_TETR_2"/>
    <property type="match status" value="1"/>
</dbReference>
<evidence type="ECO:0000313" key="7">
    <source>
        <dbReference type="Proteomes" id="UP001139485"/>
    </source>
</evidence>
<dbReference type="GO" id="GO:0003700">
    <property type="term" value="F:DNA-binding transcription factor activity"/>
    <property type="evidence" value="ECO:0007669"/>
    <property type="project" value="TreeGrafter"/>
</dbReference>
<dbReference type="RefSeq" id="WP_250828985.1">
    <property type="nucleotide sequence ID" value="NZ_JAMOIL010000052.1"/>
</dbReference>
<keyword evidence="2 4" id="KW-0238">DNA-binding</keyword>
<dbReference type="Gene3D" id="1.10.357.10">
    <property type="entry name" value="Tetracycline Repressor, domain 2"/>
    <property type="match status" value="1"/>
</dbReference>
<dbReference type="EMBL" id="JAMOIL010000052">
    <property type="protein sequence ID" value="MCM0622828.1"/>
    <property type="molecule type" value="Genomic_DNA"/>
</dbReference>
<evidence type="ECO:0000259" key="5">
    <source>
        <dbReference type="PROSITE" id="PS50977"/>
    </source>
</evidence>
<comment type="caution">
    <text evidence="6">The sequence shown here is derived from an EMBL/GenBank/DDBJ whole genome shotgun (WGS) entry which is preliminary data.</text>
</comment>
<accession>A0A9X2DBH1</accession>
<dbReference type="InterPro" id="IPR001647">
    <property type="entry name" value="HTH_TetR"/>
</dbReference>
<dbReference type="InterPro" id="IPR050109">
    <property type="entry name" value="HTH-type_TetR-like_transc_reg"/>
</dbReference>
<dbReference type="GO" id="GO:0000976">
    <property type="term" value="F:transcription cis-regulatory region binding"/>
    <property type="evidence" value="ECO:0007669"/>
    <property type="project" value="TreeGrafter"/>
</dbReference>
<dbReference type="InterPro" id="IPR036271">
    <property type="entry name" value="Tet_transcr_reg_TetR-rel_C_sf"/>
</dbReference>
<evidence type="ECO:0000256" key="2">
    <source>
        <dbReference type="ARBA" id="ARBA00023125"/>
    </source>
</evidence>
<dbReference type="Proteomes" id="UP001139485">
    <property type="component" value="Unassembled WGS sequence"/>
</dbReference>
<reference evidence="6" key="1">
    <citation type="submission" date="2022-05" db="EMBL/GenBank/DDBJ databases">
        <authorList>
            <person name="Tuo L."/>
        </authorList>
    </citation>
    <scope>NUCLEOTIDE SEQUENCE</scope>
    <source>
        <strain evidence="6">BSK12Z-4</strain>
    </source>
</reference>
<keyword evidence="7" id="KW-1185">Reference proteome</keyword>
<organism evidence="6 7">
    <name type="scientific">Nocardioides bruguierae</name>
    <dbReference type="NCBI Taxonomy" id="2945102"/>
    <lineage>
        <taxon>Bacteria</taxon>
        <taxon>Bacillati</taxon>
        <taxon>Actinomycetota</taxon>
        <taxon>Actinomycetes</taxon>
        <taxon>Propionibacteriales</taxon>
        <taxon>Nocardioidaceae</taxon>
        <taxon>Nocardioides</taxon>
    </lineage>
</organism>
<keyword evidence="1" id="KW-0805">Transcription regulation</keyword>
<evidence type="ECO:0000313" key="6">
    <source>
        <dbReference type="EMBL" id="MCM0622828.1"/>
    </source>
</evidence>
<dbReference type="Pfam" id="PF16859">
    <property type="entry name" value="TetR_C_11"/>
    <property type="match status" value="1"/>
</dbReference>
<gene>
    <name evidence="6" type="ORF">M8330_21295</name>
</gene>
<dbReference type="AlphaFoldDB" id="A0A9X2DBH1"/>
<dbReference type="Pfam" id="PF00440">
    <property type="entry name" value="TetR_N"/>
    <property type="match status" value="1"/>
</dbReference>
<evidence type="ECO:0000256" key="3">
    <source>
        <dbReference type="ARBA" id="ARBA00023163"/>
    </source>
</evidence>
<dbReference type="SUPFAM" id="SSF46689">
    <property type="entry name" value="Homeodomain-like"/>
    <property type="match status" value="1"/>
</dbReference>
<protein>
    <submittedName>
        <fullName evidence="6">TetR/AcrR family transcriptional regulator</fullName>
    </submittedName>
</protein>
<keyword evidence="3" id="KW-0804">Transcription</keyword>
<feature type="domain" description="HTH tetR-type" evidence="5">
    <location>
        <begin position="9"/>
        <end position="69"/>
    </location>
</feature>
<name>A0A9X2DBH1_9ACTN</name>
<sequence length="192" mass="20266">MGTVRRRGAELETAILEATLEELAEHGYGALTFDGVAARAGTSKPVLYRRWPSRSALAFAAVRQVATSIPTPSTGSLAGDLHGVLDEMGDRMPSVLSRASLLGLLSDLTVEEATALPVLMADAVSRILQPVVEAAVARGELGPDPLGSELLAVPLDLARHDILLHGGLPRPRRDRIVDLVTVPLWRAASGAE</sequence>
<evidence type="ECO:0000256" key="4">
    <source>
        <dbReference type="PROSITE-ProRule" id="PRU00335"/>
    </source>
</evidence>
<dbReference type="InterPro" id="IPR011075">
    <property type="entry name" value="TetR_C"/>
</dbReference>
<dbReference type="PRINTS" id="PR00455">
    <property type="entry name" value="HTHTETR"/>
</dbReference>
<dbReference type="InterPro" id="IPR009057">
    <property type="entry name" value="Homeodomain-like_sf"/>
</dbReference>
<dbReference type="PANTHER" id="PTHR30055:SF148">
    <property type="entry name" value="TETR-FAMILY TRANSCRIPTIONAL REGULATOR"/>
    <property type="match status" value="1"/>
</dbReference>
<dbReference type="SUPFAM" id="SSF48498">
    <property type="entry name" value="Tetracyclin repressor-like, C-terminal domain"/>
    <property type="match status" value="1"/>
</dbReference>
<feature type="DNA-binding region" description="H-T-H motif" evidence="4">
    <location>
        <begin position="32"/>
        <end position="51"/>
    </location>
</feature>
<dbReference type="PANTHER" id="PTHR30055">
    <property type="entry name" value="HTH-TYPE TRANSCRIPTIONAL REGULATOR RUTR"/>
    <property type="match status" value="1"/>
</dbReference>
<evidence type="ECO:0000256" key="1">
    <source>
        <dbReference type="ARBA" id="ARBA00023015"/>
    </source>
</evidence>
<proteinExistence type="predicted"/>